<feature type="domain" description="Allantoicase" evidence="2">
    <location>
        <begin position="28"/>
        <end position="177"/>
    </location>
</feature>
<dbReference type="GO" id="GO:0000256">
    <property type="term" value="P:allantoin catabolic process"/>
    <property type="evidence" value="ECO:0007669"/>
    <property type="project" value="InterPro"/>
</dbReference>
<organism evidence="3 4">
    <name type="scientific">Dictyostelium firmibasis</name>
    <dbReference type="NCBI Taxonomy" id="79012"/>
    <lineage>
        <taxon>Eukaryota</taxon>
        <taxon>Amoebozoa</taxon>
        <taxon>Evosea</taxon>
        <taxon>Eumycetozoa</taxon>
        <taxon>Dictyostelia</taxon>
        <taxon>Dictyosteliales</taxon>
        <taxon>Dictyosteliaceae</taxon>
        <taxon>Dictyostelium</taxon>
    </lineage>
</organism>
<evidence type="ECO:0000313" key="3">
    <source>
        <dbReference type="EMBL" id="KAK5583837.1"/>
    </source>
</evidence>
<sequence length="356" mass="40194">MVYANNTIDPNAPFYVSECAELLSDKVGGAVLGCTDQWFAECVNLIKHSAPVWDADKYVDTGKWMDGWETKRHNPEHDWCILKLGIPGVIYGFEIDTAYFTGNYPPHASVEALCDDSDPNFDSLKRSNDWEVILKKSDLGSSCKKYYECKSEKRFTHLKFRIYPDGGVARLRVYGKVIKDWTLVIPGELVDLAAIENGGLVTEVSDHFYGNKNNIIMPGRSVNMGDGWETKRRRGPGNDWLTVKLAKEGIVQRIEVDTNWFKGNFPTSCTIDAIHSSCAPDETHLQEYEWVNILPNTPLCGHRRHFFQKELINIIKPFTHVRLNIFPDGGVSRLRVNCSLSGANTGNSTKASKREQ</sequence>
<dbReference type="HAMAP" id="MF_00813">
    <property type="entry name" value="Allantoicase"/>
    <property type="match status" value="1"/>
</dbReference>
<keyword evidence="4" id="KW-1185">Reference proteome</keyword>
<accession>A0AAN7Z132</accession>
<name>A0AAN7Z132_9MYCE</name>
<protein>
    <recommendedName>
        <fullName evidence="2">Allantoicase domain-containing protein</fullName>
    </recommendedName>
</protein>
<dbReference type="GO" id="GO:0004037">
    <property type="term" value="F:allantoicase activity"/>
    <property type="evidence" value="ECO:0007669"/>
    <property type="project" value="InterPro"/>
</dbReference>
<comment type="similarity">
    <text evidence="1">Belongs to the allantoicase family.</text>
</comment>
<evidence type="ECO:0000259" key="2">
    <source>
        <dbReference type="Pfam" id="PF03561"/>
    </source>
</evidence>
<dbReference type="InterPro" id="IPR008979">
    <property type="entry name" value="Galactose-bd-like_sf"/>
</dbReference>
<evidence type="ECO:0000256" key="1">
    <source>
        <dbReference type="ARBA" id="ARBA00009242"/>
    </source>
</evidence>
<comment type="caution">
    <text evidence="3">The sequence shown here is derived from an EMBL/GenBank/DDBJ whole genome shotgun (WGS) entry which is preliminary data.</text>
</comment>
<dbReference type="PIRSF" id="PIRSF016516">
    <property type="entry name" value="Allantoicase"/>
    <property type="match status" value="1"/>
</dbReference>
<dbReference type="NCBIfam" id="TIGR02961">
    <property type="entry name" value="allantoicase"/>
    <property type="match status" value="1"/>
</dbReference>
<dbReference type="AlphaFoldDB" id="A0AAN7Z132"/>
<dbReference type="PANTHER" id="PTHR12045:SF3">
    <property type="entry name" value="INACTIVE ALLANTOICASE-RELATED"/>
    <property type="match status" value="1"/>
</dbReference>
<dbReference type="InterPro" id="IPR005164">
    <property type="entry name" value="Allantoicase"/>
</dbReference>
<dbReference type="EMBL" id="JAVFKY010000001">
    <property type="protein sequence ID" value="KAK5583837.1"/>
    <property type="molecule type" value="Genomic_DNA"/>
</dbReference>
<dbReference type="Pfam" id="PF03561">
    <property type="entry name" value="Allantoicase"/>
    <property type="match status" value="2"/>
</dbReference>
<dbReference type="Proteomes" id="UP001344447">
    <property type="component" value="Unassembled WGS sequence"/>
</dbReference>
<proteinExistence type="inferred from homology"/>
<reference evidence="3 4" key="1">
    <citation type="submission" date="2023-11" db="EMBL/GenBank/DDBJ databases">
        <title>Dfirmibasis_genome.</title>
        <authorList>
            <person name="Edelbroek B."/>
            <person name="Kjellin J."/>
            <person name="Jerlstrom-Hultqvist J."/>
            <person name="Soderbom F."/>
        </authorList>
    </citation>
    <scope>NUCLEOTIDE SEQUENCE [LARGE SCALE GENOMIC DNA]</scope>
    <source>
        <strain evidence="3 4">TNS-C-14</strain>
    </source>
</reference>
<dbReference type="SUPFAM" id="SSF49785">
    <property type="entry name" value="Galactose-binding domain-like"/>
    <property type="match status" value="2"/>
</dbReference>
<dbReference type="InterPro" id="IPR015908">
    <property type="entry name" value="Allantoicase_dom"/>
</dbReference>
<dbReference type="FunFam" id="2.60.120.260:FF:000078">
    <property type="entry name" value="DAL2p Allantoicase"/>
    <property type="match status" value="1"/>
</dbReference>
<gene>
    <name evidence="3" type="ORF">RB653_005439</name>
</gene>
<dbReference type="PANTHER" id="PTHR12045">
    <property type="entry name" value="ALLANTOICASE"/>
    <property type="match status" value="1"/>
</dbReference>
<evidence type="ECO:0000313" key="4">
    <source>
        <dbReference type="Proteomes" id="UP001344447"/>
    </source>
</evidence>
<dbReference type="Gene3D" id="2.60.120.260">
    <property type="entry name" value="Galactose-binding domain-like"/>
    <property type="match status" value="2"/>
</dbReference>
<feature type="domain" description="Allantoicase" evidence="2">
    <location>
        <begin position="198"/>
        <end position="338"/>
    </location>
</feature>